<feature type="transmembrane region" description="Helical" evidence="8">
    <location>
        <begin position="147"/>
        <end position="166"/>
    </location>
</feature>
<accession>A0A8S9GVR7</accession>
<sequence>MIRIIPTQAIELSTFECVKRVMTSAQEKLKKIEQAKIEIGDFSFSPSISWLSPVAVAGAAAGVASTLVCHPLEVLKDRLTVSPEIYPSLRLAVPRILRDDGIRGFYAGLGPTLVGMLPYSTCYYFMYDTMKTTYCKSKNKKALSRPEMLLLGALAGLTASTISFPLEVARKRLMVGALKGECPPNMAAAIAEVVKERGVMGLYRGWGASCLKVMPSSGITWVFYEAWKDILLASNTKPLI</sequence>
<dbReference type="InterPro" id="IPR023395">
    <property type="entry name" value="MCP_dom_sf"/>
</dbReference>
<keyword evidence="2 7" id="KW-0813">Transport</keyword>
<evidence type="ECO:0000256" key="8">
    <source>
        <dbReference type="SAM" id="Phobius"/>
    </source>
</evidence>
<gene>
    <name evidence="9" type="ORF">F2Q70_00022829</name>
</gene>
<evidence type="ECO:0000256" key="2">
    <source>
        <dbReference type="ARBA" id="ARBA00022448"/>
    </source>
</evidence>
<keyword evidence="4" id="KW-0677">Repeat</keyword>
<feature type="repeat" description="Solcar" evidence="6">
    <location>
        <begin position="147"/>
        <end position="230"/>
    </location>
</feature>
<dbReference type="GO" id="GO:0055085">
    <property type="term" value="P:transmembrane transport"/>
    <property type="evidence" value="ECO:0007669"/>
    <property type="project" value="InterPro"/>
</dbReference>
<dbReference type="AlphaFoldDB" id="A0A8S9GVR7"/>
<dbReference type="InterPro" id="IPR002067">
    <property type="entry name" value="MCP"/>
</dbReference>
<keyword evidence="3 6" id="KW-0812">Transmembrane</keyword>
<comment type="caution">
    <text evidence="9">The sequence shown here is derived from an EMBL/GenBank/DDBJ whole genome shotgun (WGS) entry which is preliminary data.</text>
</comment>
<reference evidence="9" key="1">
    <citation type="submission" date="2019-12" db="EMBL/GenBank/DDBJ databases">
        <title>Genome sequencing and annotation of Brassica cretica.</title>
        <authorList>
            <person name="Studholme D.J."/>
            <person name="Sarris P.F."/>
        </authorList>
    </citation>
    <scope>NUCLEOTIDE SEQUENCE</scope>
    <source>
        <strain evidence="9">PFS-102/07</strain>
        <tissue evidence="9">Leaf</tissue>
    </source>
</reference>
<evidence type="ECO:0000256" key="6">
    <source>
        <dbReference type="PROSITE-ProRule" id="PRU00282"/>
    </source>
</evidence>
<evidence type="ECO:0000313" key="9">
    <source>
        <dbReference type="EMBL" id="KAF2549649.1"/>
    </source>
</evidence>
<evidence type="ECO:0008006" key="10">
    <source>
        <dbReference type="Google" id="ProtNLM"/>
    </source>
</evidence>
<dbReference type="SUPFAM" id="SSF103506">
    <property type="entry name" value="Mitochondrial carrier"/>
    <property type="match status" value="1"/>
</dbReference>
<name>A0A8S9GVR7_BRACR</name>
<dbReference type="EMBL" id="QGKY02001925">
    <property type="protein sequence ID" value="KAF2549649.1"/>
    <property type="molecule type" value="Genomic_DNA"/>
</dbReference>
<dbReference type="GO" id="GO:0016020">
    <property type="term" value="C:membrane"/>
    <property type="evidence" value="ECO:0007669"/>
    <property type="project" value="UniProtKB-SubCell"/>
</dbReference>
<protein>
    <recommendedName>
        <fullName evidence="10">Mitochondrial carrier protein</fullName>
    </recommendedName>
</protein>
<keyword evidence="5 6" id="KW-0472">Membrane</keyword>
<dbReference type="Pfam" id="PF00153">
    <property type="entry name" value="Mito_carr"/>
    <property type="match status" value="2"/>
</dbReference>
<dbReference type="PANTHER" id="PTHR24089">
    <property type="entry name" value="SOLUTE CARRIER FAMILY 25"/>
    <property type="match status" value="1"/>
</dbReference>
<feature type="repeat" description="Solcar" evidence="6">
    <location>
        <begin position="49"/>
        <end position="133"/>
    </location>
</feature>
<dbReference type="PRINTS" id="PR00926">
    <property type="entry name" value="MITOCARRIER"/>
</dbReference>
<dbReference type="InterPro" id="IPR018108">
    <property type="entry name" value="MCP_transmembrane"/>
</dbReference>
<comment type="subcellular location">
    <subcellularLocation>
        <location evidence="1">Membrane</location>
        <topology evidence="1">Multi-pass membrane protein</topology>
    </subcellularLocation>
</comment>
<evidence type="ECO:0000256" key="1">
    <source>
        <dbReference type="ARBA" id="ARBA00004141"/>
    </source>
</evidence>
<evidence type="ECO:0000256" key="4">
    <source>
        <dbReference type="ARBA" id="ARBA00022737"/>
    </source>
</evidence>
<dbReference type="Gene3D" id="1.50.40.10">
    <property type="entry name" value="Mitochondrial carrier domain"/>
    <property type="match status" value="1"/>
</dbReference>
<keyword evidence="8" id="KW-1133">Transmembrane helix</keyword>
<evidence type="ECO:0000256" key="3">
    <source>
        <dbReference type="ARBA" id="ARBA00022692"/>
    </source>
</evidence>
<organism evidence="9">
    <name type="scientific">Brassica cretica</name>
    <name type="common">Mustard</name>
    <dbReference type="NCBI Taxonomy" id="69181"/>
    <lineage>
        <taxon>Eukaryota</taxon>
        <taxon>Viridiplantae</taxon>
        <taxon>Streptophyta</taxon>
        <taxon>Embryophyta</taxon>
        <taxon>Tracheophyta</taxon>
        <taxon>Spermatophyta</taxon>
        <taxon>Magnoliopsida</taxon>
        <taxon>eudicotyledons</taxon>
        <taxon>Gunneridae</taxon>
        <taxon>Pentapetalae</taxon>
        <taxon>rosids</taxon>
        <taxon>malvids</taxon>
        <taxon>Brassicales</taxon>
        <taxon>Brassicaceae</taxon>
        <taxon>Brassiceae</taxon>
        <taxon>Brassica</taxon>
    </lineage>
</organism>
<feature type="transmembrane region" description="Helical" evidence="8">
    <location>
        <begin position="105"/>
        <end position="127"/>
    </location>
</feature>
<comment type="similarity">
    <text evidence="7">Belongs to the mitochondrial carrier (TC 2.A.29) family.</text>
</comment>
<proteinExistence type="inferred from homology"/>
<evidence type="ECO:0000256" key="5">
    <source>
        <dbReference type="ARBA" id="ARBA00023136"/>
    </source>
</evidence>
<evidence type="ECO:0000256" key="7">
    <source>
        <dbReference type="RuleBase" id="RU000488"/>
    </source>
</evidence>
<dbReference type="PROSITE" id="PS50920">
    <property type="entry name" value="SOLCAR"/>
    <property type="match status" value="2"/>
</dbReference>